<sequence length="58" mass="6914">MRKKEIQLELIKNDMNIEKHAVQIDKKQRIYWILLGTAMGIGAYELLKYTLAFLYDKI</sequence>
<reference evidence="4" key="2">
    <citation type="journal article" date="2019" name="Int. J. Syst. Evol. Microbiol.">
        <title>The Global Catalogue of Microorganisms (GCM) 10K type strain sequencing project: providing services to taxonomists for standard genome sequencing and annotation.</title>
        <authorList>
            <consortium name="The Broad Institute Genomics Platform"/>
            <consortium name="The Broad Institute Genome Sequencing Center for Infectious Disease"/>
            <person name="Wu L."/>
            <person name="Ma J."/>
        </authorList>
    </citation>
    <scope>NUCLEOTIDE SEQUENCE [LARGE SCALE GENOMIC DNA]</scope>
    <source>
        <strain evidence="4">CECT 9128</strain>
    </source>
</reference>
<dbReference type="EMBL" id="JBHSAS010000011">
    <property type="protein sequence ID" value="MFC4028994.1"/>
    <property type="molecule type" value="Genomic_DNA"/>
</dbReference>
<evidence type="ECO:0000256" key="1">
    <source>
        <dbReference type="SAM" id="Phobius"/>
    </source>
</evidence>
<gene>
    <name evidence="2" type="ORF">ACFOS1_10620</name>
    <name evidence="3" type="ORF">ACFOS1_16345</name>
</gene>
<evidence type="ECO:0000313" key="4">
    <source>
        <dbReference type="Proteomes" id="UP001595793"/>
    </source>
</evidence>
<keyword evidence="1" id="KW-0472">Membrane</keyword>
<dbReference type="Proteomes" id="UP001595793">
    <property type="component" value="Unassembled WGS sequence"/>
</dbReference>
<accession>A0ABV8HF98</accession>
<protein>
    <submittedName>
        <fullName evidence="3">Uncharacterized protein</fullName>
    </submittedName>
</protein>
<proteinExistence type="predicted"/>
<name>A0ABV8HF98_9FLAO</name>
<reference evidence="3" key="3">
    <citation type="submission" date="2024-09" db="EMBL/GenBank/DDBJ databases">
        <authorList>
            <person name="Sun Q."/>
            <person name="Mori K."/>
        </authorList>
    </citation>
    <scope>NUCLEOTIDE SEQUENCE</scope>
    <source>
        <strain evidence="3">CECT 9128</strain>
    </source>
</reference>
<evidence type="ECO:0000313" key="3">
    <source>
        <dbReference type="EMBL" id="MFC4028994.1"/>
    </source>
</evidence>
<feature type="transmembrane region" description="Helical" evidence="1">
    <location>
        <begin position="30"/>
        <end position="47"/>
    </location>
</feature>
<dbReference type="EMBL" id="JBHSAS010000006">
    <property type="protein sequence ID" value="MFC4027857.1"/>
    <property type="molecule type" value="Genomic_DNA"/>
</dbReference>
<reference evidence="3" key="1">
    <citation type="journal article" date="2014" name="Int. J. Syst. Evol. Microbiol.">
        <title>Complete genome of a new Firmicutes species belonging to the dominant human colonic microbiota ('Ruminococcus bicirculans') reveals two chromosomes and a selective capacity to utilize plant glucans.</title>
        <authorList>
            <consortium name="NISC Comparative Sequencing Program"/>
            <person name="Wegmann U."/>
            <person name="Louis P."/>
            <person name="Goesmann A."/>
            <person name="Henrissat B."/>
            <person name="Duncan S.H."/>
            <person name="Flint H.J."/>
        </authorList>
    </citation>
    <scope>NUCLEOTIDE SEQUENCE</scope>
    <source>
        <strain evidence="3">CECT 9128</strain>
    </source>
</reference>
<keyword evidence="1" id="KW-0812">Transmembrane</keyword>
<organism evidence="3 4">
    <name type="scientific">Zunongwangia endophytica</name>
    <dbReference type="NCBI Taxonomy" id="1808945"/>
    <lineage>
        <taxon>Bacteria</taxon>
        <taxon>Pseudomonadati</taxon>
        <taxon>Bacteroidota</taxon>
        <taxon>Flavobacteriia</taxon>
        <taxon>Flavobacteriales</taxon>
        <taxon>Flavobacteriaceae</taxon>
        <taxon>Zunongwangia</taxon>
    </lineage>
</organism>
<comment type="caution">
    <text evidence="3">The sequence shown here is derived from an EMBL/GenBank/DDBJ whole genome shotgun (WGS) entry which is preliminary data.</text>
</comment>
<keyword evidence="1" id="KW-1133">Transmembrane helix</keyword>
<dbReference type="RefSeq" id="WP_386270408.1">
    <property type="nucleotide sequence ID" value="NZ_JBHSAS010000006.1"/>
</dbReference>
<keyword evidence="4" id="KW-1185">Reference proteome</keyword>
<evidence type="ECO:0000313" key="2">
    <source>
        <dbReference type="EMBL" id="MFC4027857.1"/>
    </source>
</evidence>